<evidence type="ECO:0000313" key="2">
    <source>
        <dbReference type="EMBL" id="KAJ2842819.1"/>
    </source>
</evidence>
<organism evidence="2 3">
    <name type="scientific">Coemansia brasiliensis</name>
    <dbReference type="NCBI Taxonomy" id="2650707"/>
    <lineage>
        <taxon>Eukaryota</taxon>
        <taxon>Fungi</taxon>
        <taxon>Fungi incertae sedis</taxon>
        <taxon>Zoopagomycota</taxon>
        <taxon>Kickxellomycotina</taxon>
        <taxon>Kickxellomycetes</taxon>
        <taxon>Kickxellales</taxon>
        <taxon>Kickxellaceae</taxon>
        <taxon>Coemansia</taxon>
    </lineage>
</organism>
<feature type="region of interest" description="Disordered" evidence="1">
    <location>
        <begin position="1"/>
        <end position="25"/>
    </location>
</feature>
<name>A0A9W8I0R4_9FUNG</name>
<gene>
    <name evidence="2" type="ORF">IWW36_005770</name>
</gene>
<reference evidence="2" key="1">
    <citation type="submission" date="2022-07" db="EMBL/GenBank/DDBJ databases">
        <title>Phylogenomic reconstructions and comparative analyses of Kickxellomycotina fungi.</title>
        <authorList>
            <person name="Reynolds N.K."/>
            <person name="Stajich J.E."/>
            <person name="Barry K."/>
            <person name="Grigoriev I.V."/>
            <person name="Crous P."/>
            <person name="Smith M.E."/>
        </authorList>
    </citation>
    <scope>NUCLEOTIDE SEQUENCE</scope>
    <source>
        <strain evidence="2">NRRL 1566</strain>
    </source>
</reference>
<evidence type="ECO:0000256" key="1">
    <source>
        <dbReference type="SAM" id="MobiDB-lite"/>
    </source>
</evidence>
<accession>A0A9W8I0R4</accession>
<comment type="caution">
    <text evidence="2">The sequence shown here is derived from an EMBL/GenBank/DDBJ whole genome shotgun (WGS) entry which is preliminary data.</text>
</comment>
<sequence>TEAWVSGDERVTTSVGASASTSGSAATTACPTWLAAARGLAWGQLKQSCQSYVRDTHKAILKQHFACHPWVPLKSLNISPSAENQTGSVENEGVYVPEPIQDLGDIGIRTAKAVINDNKALVNEVMSNVSPSTTIVERIVEHSRMVNIRFSHTAAFEVLAYPQKPASNSSEES</sequence>
<dbReference type="EMBL" id="JANBUW010001622">
    <property type="protein sequence ID" value="KAJ2842819.1"/>
    <property type="molecule type" value="Genomic_DNA"/>
</dbReference>
<dbReference type="Proteomes" id="UP001139887">
    <property type="component" value="Unassembled WGS sequence"/>
</dbReference>
<protein>
    <submittedName>
        <fullName evidence="2">Uncharacterized protein</fullName>
    </submittedName>
</protein>
<feature type="non-terminal residue" evidence="2">
    <location>
        <position position="1"/>
    </location>
</feature>
<evidence type="ECO:0000313" key="3">
    <source>
        <dbReference type="Proteomes" id="UP001139887"/>
    </source>
</evidence>
<dbReference type="AlphaFoldDB" id="A0A9W8I0R4"/>
<keyword evidence="3" id="KW-1185">Reference proteome</keyword>
<feature type="compositionally biased region" description="Low complexity" evidence="1">
    <location>
        <begin position="12"/>
        <end position="25"/>
    </location>
</feature>
<proteinExistence type="predicted"/>